<evidence type="ECO:0000256" key="4">
    <source>
        <dbReference type="ARBA" id="ARBA00022729"/>
    </source>
</evidence>
<evidence type="ECO:0000256" key="7">
    <source>
        <dbReference type="ARBA" id="ARBA00022989"/>
    </source>
</evidence>
<keyword evidence="10" id="KW-0675">Receptor</keyword>
<dbReference type="InterPro" id="IPR008979">
    <property type="entry name" value="Galactose-bd-like_sf"/>
</dbReference>
<dbReference type="InterPro" id="IPR020635">
    <property type="entry name" value="Tyr_kinase_cat_dom"/>
</dbReference>
<dbReference type="RefSeq" id="XP_014167011.1">
    <property type="nucleotide sequence ID" value="XM_014311536.1"/>
</dbReference>
<keyword evidence="3" id="KW-0812">Transmembrane</keyword>
<dbReference type="GO" id="GO:0043235">
    <property type="term" value="C:receptor complex"/>
    <property type="evidence" value="ECO:0007669"/>
    <property type="project" value="TreeGrafter"/>
</dbReference>
<dbReference type="Gene3D" id="1.10.510.10">
    <property type="entry name" value="Transferase(Phosphotransferase) domain 1"/>
    <property type="match status" value="1"/>
</dbReference>
<dbReference type="KEGG" id="gfr:102040299"/>
<dbReference type="Proteomes" id="UP000504602">
    <property type="component" value="Unplaced"/>
</dbReference>
<feature type="non-terminal residue" evidence="15">
    <location>
        <position position="1"/>
    </location>
</feature>
<keyword evidence="2" id="KW-1003">Cell membrane</keyword>
<evidence type="ECO:0000259" key="12">
    <source>
        <dbReference type="PROSITE" id="PS50011"/>
    </source>
</evidence>
<dbReference type="GO" id="GO:0010976">
    <property type="term" value="P:positive regulation of neuron projection development"/>
    <property type="evidence" value="ECO:0007669"/>
    <property type="project" value="TreeGrafter"/>
</dbReference>
<keyword evidence="6" id="KW-0067">ATP-binding</keyword>
<dbReference type="InterPro" id="IPR001245">
    <property type="entry name" value="Ser-Thr/Tyr_kinase_cat_dom"/>
</dbReference>
<dbReference type="GO" id="GO:0051897">
    <property type="term" value="P:positive regulation of phosphatidylinositol 3-kinase/protein kinase B signal transduction"/>
    <property type="evidence" value="ECO:0007669"/>
    <property type="project" value="TreeGrafter"/>
</dbReference>
<dbReference type="InterPro" id="IPR000421">
    <property type="entry name" value="FA58C"/>
</dbReference>
<keyword evidence="8" id="KW-0472">Membrane</keyword>
<dbReference type="AlphaFoldDB" id="A0A6I9ZCI6"/>
<dbReference type="InterPro" id="IPR050122">
    <property type="entry name" value="RTK"/>
</dbReference>
<keyword evidence="7" id="KW-1133">Transmembrane helix</keyword>
<evidence type="ECO:0000256" key="11">
    <source>
        <dbReference type="ARBA" id="ARBA00023180"/>
    </source>
</evidence>
<dbReference type="PRINTS" id="PR00109">
    <property type="entry name" value="TYRKINASE"/>
</dbReference>
<dbReference type="SUPFAM" id="SSF56112">
    <property type="entry name" value="Protein kinase-like (PK-like)"/>
    <property type="match status" value="1"/>
</dbReference>
<proteinExistence type="predicted"/>
<dbReference type="PANTHER" id="PTHR24416:SF333">
    <property type="entry name" value="EPITHELIAL DISCOIDIN DOMAIN-CONTAINING RECEPTOR 1"/>
    <property type="match status" value="1"/>
</dbReference>
<gene>
    <name evidence="15" type="primary">LOC102040299</name>
</gene>
<dbReference type="Gene3D" id="2.60.120.1190">
    <property type="match status" value="1"/>
</dbReference>
<evidence type="ECO:0000256" key="5">
    <source>
        <dbReference type="ARBA" id="ARBA00022741"/>
    </source>
</evidence>
<dbReference type="SUPFAM" id="SSF49785">
    <property type="entry name" value="Galactose-binding domain-like"/>
    <property type="match status" value="1"/>
</dbReference>
<dbReference type="GeneID" id="102040299"/>
<dbReference type="PROSITE" id="PS50022">
    <property type="entry name" value="FA58C_3"/>
    <property type="match status" value="1"/>
</dbReference>
<evidence type="ECO:0000256" key="10">
    <source>
        <dbReference type="ARBA" id="ARBA00023170"/>
    </source>
</evidence>
<dbReference type="PROSITE" id="PS00109">
    <property type="entry name" value="PROTEIN_KINASE_TYR"/>
    <property type="match status" value="1"/>
</dbReference>
<keyword evidence="11" id="KW-0325">Glycoprotein</keyword>
<dbReference type="GO" id="GO:0005886">
    <property type="term" value="C:plasma membrane"/>
    <property type="evidence" value="ECO:0007669"/>
    <property type="project" value="UniProtKB-SubCell"/>
</dbReference>
<keyword evidence="4" id="KW-0732">Signal</keyword>
<keyword evidence="14" id="KW-1185">Reference proteome</keyword>
<evidence type="ECO:0000256" key="3">
    <source>
        <dbReference type="ARBA" id="ARBA00022692"/>
    </source>
</evidence>
<feature type="domain" description="F5/8 type C" evidence="13">
    <location>
        <begin position="1"/>
        <end position="46"/>
    </location>
</feature>
<evidence type="ECO:0000256" key="8">
    <source>
        <dbReference type="ARBA" id="ARBA00023136"/>
    </source>
</evidence>
<dbReference type="GO" id="GO:0005524">
    <property type="term" value="F:ATP binding"/>
    <property type="evidence" value="ECO:0007669"/>
    <property type="project" value="UniProtKB-KW"/>
</dbReference>
<dbReference type="InParanoid" id="A0A6I9ZCI6"/>
<dbReference type="InterPro" id="IPR000719">
    <property type="entry name" value="Prot_kinase_dom"/>
</dbReference>
<dbReference type="InterPro" id="IPR008266">
    <property type="entry name" value="Tyr_kinase_AS"/>
</dbReference>
<evidence type="ECO:0000313" key="14">
    <source>
        <dbReference type="Proteomes" id="UP000504602"/>
    </source>
</evidence>
<dbReference type="InterPro" id="IPR011009">
    <property type="entry name" value="Kinase-like_dom_sf"/>
</dbReference>
<evidence type="ECO:0000256" key="6">
    <source>
        <dbReference type="ARBA" id="ARBA00022840"/>
    </source>
</evidence>
<evidence type="ECO:0000313" key="15">
    <source>
        <dbReference type="RefSeq" id="XP_014167011.1"/>
    </source>
</evidence>
<dbReference type="OrthoDB" id="6071166at2759"/>
<evidence type="ECO:0000256" key="9">
    <source>
        <dbReference type="ARBA" id="ARBA00023157"/>
    </source>
</evidence>
<dbReference type="Pfam" id="PF21114">
    <property type="entry name" value="DDR1-2_DS-like"/>
    <property type="match status" value="1"/>
</dbReference>
<comment type="subcellular location">
    <subcellularLocation>
        <location evidence="1">Cell membrane</location>
        <topology evidence="1">Single-pass type I membrane protein</topology>
    </subcellularLocation>
</comment>
<keyword evidence="5" id="KW-0547">Nucleotide-binding</keyword>
<dbReference type="GO" id="GO:0038062">
    <property type="term" value="F:protein tyrosine kinase collagen receptor activity"/>
    <property type="evidence" value="ECO:0007669"/>
    <property type="project" value="TreeGrafter"/>
</dbReference>
<dbReference type="InterPro" id="IPR048525">
    <property type="entry name" value="DDR1-2_DS-like"/>
</dbReference>
<dbReference type="PROSITE" id="PS01286">
    <property type="entry name" value="FA58C_2"/>
    <property type="match status" value="1"/>
</dbReference>
<dbReference type="GO" id="GO:0005518">
    <property type="term" value="F:collagen binding"/>
    <property type="evidence" value="ECO:0007669"/>
    <property type="project" value="TreeGrafter"/>
</dbReference>
<dbReference type="PROSITE" id="PS50011">
    <property type="entry name" value="PROTEIN_KINASE_DOM"/>
    <property type="match status" value="1"/>
</dbReference>
<sequence>VIGGNEDPEGVVLKDLSPAPVARALRVYPRAPRAMSVCLRLELYGCPWEAGLLSYTAPRGHVMALDPVPIVLNDSTYDGFSAGPLHFGGLGQLSDGVLGLDDFLRTRERRLWPGYDYVGWPRPPGPHPHVELEFEFQELRTFHAMQVHCNNLHTRGVGIFRAVECRFKKILATAWEPLVVTHSMAGATKDPSARSVTVPLGGRHARFIQCRFFFGAEWMLFSEVSFVSEVLDDPMGASGWPPTPDPSSAILENVHDGGGANNADVTGGSAYALAGPAHSPAHSPALPTFPRDRLRFREKLGEGQFGEVCPGVPRCTHVSLGAPRRDFLQEARALWRLRDPNIVRLLGVCGGPGPLCIVTEYMEHGDLHQFLGGARGHALSLATLVQLGAQIAAGMRFLAARNFVHRDLATRNCLVGEGLRVKVADFGMSRSLYGTEYCRVRGRALLPIRWMAWESILWGTFSPASDAWAFGVTLWEVLTRCREQPYGALSDEQVIANAGHHFQNRGQQVSPRSARCILGVSGVSPLSPCVIQVFQVSPRPRRALRPPRFRFRFPPADGAGQPPAGIGILLGTRRVQTGIRIGSGILGKFGILRRKFGILWRIRILRGIGILWTFGILRRKFGILWGIGILWKFGILRRKFGILWGTRILWGKFGILRIGIQPRLLRIRIRPTWIRIRIRKTWIRIRKTWIWIWIGQAWIPRGNRIRIRETRIWIWKTRIRIGQARIPRGRRIRLLRGILGILRG</sequence>
<organism evidence="14 15">
    <name type="scientific">Geospiza fortis</name>
    <name type="common">Medium ground-finch</name>
    <dbReference type="NCBI Taxonomy" id="48883"/>
    <lineage>
        <taxon>Eukaryota</taxon>
        <taxon>Metazoa</taxon>
        <taxon>Chordata</taxon>
        <taxon>Craniata</taxon>
        <taxon>Vertebrata</taxon>
        <taxon>Euteleostomi</taxon>
        <taxon>Archelosauria</taxon>
        <taxon>Archosauria</taxon>
        <taxon>Dinosauria</taxon>
        <taxon>Saurischia</taxon>
        <taxon>Theropoda</taxon>
        <taxon>Coelurosauria</taxon>
        <taxon>Aves</taxon>
        <taxon>Neognathae</taxon>
        <taxon>Neoaves</taxon>
        <taxon>Telluraves</taxon>
        <taxon>Australaves</taxon>
        <taxon>Passeriformes</taxon>
        <taxon>Thraupidae</taxon>
        <taxon>Geospiza</taxon>
    </lineage>
</organism>
<dbReference type="Gene3D" id="3.30.200.20">
    <property type="entry name" value="Phosphorylase Kinase, domain 1"/>
    <property type="match status" value="1"/>
</dbReference>
<keyword evidence="9" id="KW-1015">Disulfide bond</keyword>
<evidence type="ECO:0000256" key="2">
    <source>
        <dbReference type="ARBA" id="ARBA00022475"/>
    </source>
</evidence>
<reference evidence="15" key="1">
    <citation type="submission" date="2025-08" db="UniProtKB">
        <authorList>
            <consortium name="RefSeq"/>
        </authorList>
    </citation>
    <scope>IDENTIFICATION</scope>
</reference>
<feature type="domain" description="Protein kinase" evidence="12">
    <location>
        <begin position="294"/>
        <end position="553"/>
    </location>
</feature>
<dbReference type="Pfam" id="PF07714">
    <property type="entry name" value="PK_Tyr_Ser-Thr"/>
    <property type="match status" value="1"/>
</dbReference>
<dbReference type="Gene3D" id="2.60.120.260">
    <property type="entry name" value="Galactose-binding domain-like"/>
    <property type="match status" value="1"/>
</dbReference>
<accession>A0A6I9ZCI6</accession>
<dbReference type="PANTHER" id="PTHR24416">
    <property type="entry name" value="TYROSINE-PROTEIN KINASE RECEPTOR"/>
    <property type="match status" value="1"/>
</dbReference>
<dbReference type="SMART" id="SM00219">
    <property type="entry name" value="TyrKc"/>
    <property type="match status" value="1"/>
</dbReference>
<protein>
    <submittedName>
        <fullName evidence="15">Epithelial discoidin domain-containing receptor 1-like</fullName>
    </submittedName>
</protein>
<name>A0A6I9ZCI6_GEOFO</name>
<evidence type="ECO:0000256" key="1">
    <source>
        <dbReference type="ARBA" id="ARBA00004251"/>
    </source>
</evidence>
<evidence type="ECO:0000259" key="13">
    <source>
        <dbReference type="PROSITE" id="PS50022"/>
    </source>
</evidence>